<dbReference type="EMBL" id="QTSX02005001">
    <property type="protein sequence ID" value="KAJ9062540.1"/>
    <property type="molecule type" value="Genomic_DNA"/>
</dbReference>
<evidence type="ECO:0000313" key="2">
    <source>
        <dbReference type="Proteomes" id="UP001165960"/>
    </source>
</evidence>
<gene>
    <name evidence="1" type="primary">rpb3_1</name>
    <name evidence="1" type="ORF">DSO57_1009598</name>
</gene>
<proteinExistence type="predicted"/>
<protein>
    <submittedName>
        <fullName evidence="1">RNA polymerase II subunit 3</fullName>
    </submittedName>
</protein>
<keyword evidence="2" id="KW-1185">Reference proteome</keyword>
<dbReference type="Proteomes" id="UP001165960">
    <property type="component" value="Unassembled WGS sequence"/>
</dbReference>
<evidence type="ECO:0000313" key="1">
    <source>
        <dbReference type="EMBL" id="KAJ9062540.1"/>
    </source>
</evidence>
<sequence>MDAYEYDPDDAVIKEETGWQSDITYDTSEVGWKDKLMQQSLEFVSGKTYINGMDLNTYTDAQGCALPKEIKQHIESAALQKFLLSRRNQDETVHVGPDVTIRTIRPDEINIILDDVDLSVANALRRAAISDIPTLAIDLVEIESNTSVLIDEYLAHRLGLVPIDSTEADRLKYTRDCNCAQYCQSCSVIFKLDIKCNTVGMTRDVTTRDLISSDMNILPVFYDQNDPGITLVKIRFGQEIKLTCVAKKGISKEHAKWSPTTAVGFEYDPHNNLGHLQYWVEDSEAEWPKSQNQKYEPVDKGKETESFVDFRRS</sequence>
<organism evidence="1 2">
    <name type="scientific">Entomophthora muscae</name>
    <dbReference type="NCBI Taxonomy" id="34485"/>
    <lineage>
        <taxon>Eukaryota</taxon>
        <taxon>Fungi</taxon>
        <taxon>Fungi incertae sedis</taxon>
        <taxon>Zoopagomycota</taxon>
        <taxon>Entomophthoromycotina</taxon>
        <taxon>Entomophthoromycetes</taxon>
        <taxon>Entomophthorales</taxon>
        <taxon>Entomophthoraceae</taxon>
        <taxon>Entomophthora</taxon>
    </lineage>
</organism>
<reference evidence="1" key="1">
    <citation type="submission" date="2022-04" db="EMBL/GenBank/DDBJ databases">
        <title>Genome of the entomopathogenic fungus Entomophthora muscae.</title>
        <authorList>
            <person name="Elya C."/>
            <person name="Lovett B.R."/>
            <person name="Lee E."/>
            <person name="Macias A.M."/>
            <person name="Hajek A.E."/>
            <person name="De Bivort B.L."/>
            <person name="Kasson M.T."/>
            <person name="De Fine Licht H.H."/>
            <person name="Stajich J.E."/>
        </authorList>
    </citation>
    <scope>NUCLEOTIDE SEQUENCE</scope>
    <source>
        <strain evidence="1">Berkeley</strain>
    </source>
</reference>
<comment type="caution">
    <text evidence="1">The sequence shown here is derived from an EMBL/GenBank/DDBJ whole genome shotgun (WGS) entry which is preliminary data.</text>
</comment>
<accession>A0ACC2SJU8</accession>
<name>A0ACC2SJU8_9FUNG</name>